<dbReference type="InterPro" id="IPR023031">
    <property type="entry name" value="OPRT"/>
</dbReference>
<dbReference type="GO" id="GO:0044205">
    <property type="term" value="P:'de novo' UMP biosynthetic process"/>
    <property type="evidence" value="ECO:0007669"/>
    <property type="project" value="UniProtKB-UniRule"/>
</dbReference>
<dbReference type="InterPro" id="IPR004467">
    <property type="entry name" value="Or_phspho_trans_dom"/>
</dbReference>
<evidence type="ECO:0000256" key="3">
    <source>
        <dbReference type="ARBA" id="ARBA00022676"/>
    </source>
</evidence>
<evidence type="ECO:0000256" key="6">
    <source>
        <dbReference type="HAMAP-Rule" id="MF_01208"/>
    </source>
</evidence>
<reference evidence="8 9" key="1">
    <citation type="submission" date="2021-02" db="EMBL/GenBank/DDBJ databases">
        <title>Alicyclobacillus curvatus sp. nov. and Alicyclobacillus mengziensis sp. nov., two acidophilic bacteria isolated from acid mine drainage.</title>
        <authorList>
            <person name="Huang Y."/>
        </authorList>
    </citation>
    <scope>NUCLEOTIDE SEQUENCE [LARGE SCALE GENOMIC DNA]</scope>
    <source>
        <strain evidence="8 9">S30H14</strain>
    </source>
</reference>
<dbReference type="GO" id="GO:0019856">
    <property type="term" value="P:pyrimidine nucleobase biosynthetic process"/>
    <property type="evidence" value="ECO:0007669"/>
    <property type="project" value="TreeGrafter"/>
</dbReference>
<comment type="similarity">
    <text evidence="6">Belongs to the purine/pyrimidine phosphoribosyltransferase family. PyrE subfamily.</text>
</comment>
<feature type="binding site" evidence="6">
    <location>
        <position position="139"/>
    </location>
    <ligand>
        <name>orotate</name>
        <dbReference type="ChEBI" id="CHEBI:30839"/>
    </ligand>
</feature>
<evidence type="ECO:0000259" key="7">
    <source>
        <dbReference type="Pfam" id="PF00156"/>
    </source>
</evidence>
<dbReference type="EMBL" id="CP071182">
    <property type="protein sequence ID" value="QSO49492.1"/>
    <property type="molecule type" value="Genomic_DNA"/>
</dbReference>
<keyword evidence="5 6" id="KW-0665">Pyrimidine biosynthesis</keyword>
<feature type="binding site" evidence="6">
    <location>
        <position position="109"/>
    </location>
    <ligand>
        <name>5-phospho-alpha-D-ribose 1-diphosphate</name>
        <dbReference type="ChEBI" id="CHEBI:58017"/>
        <note>ligand shared between dimeric partners</note>
    </ligand>
</feature>
<accession>A0A9X7W2U9</accession>
<keyword evidence="6" id="KW-0460">Magnesium</keyword>
<proteinExistence type="inferred from homology"/>
<name>A0A9X7W2U9_9BACL</name>
<feature type="binding site" description="in other chain" evidence="6">
    <location>
        <begin position="135"/>
        <end position="143"/>
    </location>
    <ligand>
        <name>5-phospho-alpha-D-ribose 1-diphosphate</name>
        <dbReference type="ChEBI" id="CHEBI:58017"/>
        <note>ligand shared between dimeric partners</note>
    </ligand>
</feature>
<dbReference type="GO" id="GO:0000287">
    <property type="term" value="F:magnesium ion binding"/>
    <property type="evidence" value="ECO:0007669"/>
    <property type="project" value="UniProtKB-UniRule"/>
</dbReference>
<dbReference type="GO" id="GO:0004588">
    <property type="term" value="F:orotate phosphoribosyltransferase activity"/>
    <property type="evidence" value="ECO:0007669"/>
    <property type="project" value="UniProtKB-UniRule"/>
</dbReference>
<comment type="subunit">
    <text evidence="6">Homodimer.</text>
</comment>
<organism evidence="8 9">
    <name type="scientific">Alicyclobacillus mengziensis</name>
    <dbReference type="NCBI Taxonomy" id="2931921"/>
    <lineage>
        <taxon>Bacteria</taxon>
        <taxon>Bacillati</taxon>
        <taxon>Bacillota</taxon>
        <taxon>Bacilli</taxon>
        <taxon>Bacillales</taxon>
        <taxon>Alicyclobacillaceae</taxon>
        <taxon>Alicyclobacillus</taxon>
    </lineage>
</organism>
<dbReference type="RefSeq" id="WP_206658803.1">
    <property type="nucleotide sequence ID" value="NZ_CP071182.1"/>
</dbReference>
<dbReference type="HAMAP" id="MF_01208">
    <property type="entry name" value="PyrE"/>
    <property type="match status" value="1"/>
</dbReference>
<evidence type="ECO:0000256" key="4">
    <source>
        <dbReference type="ARBA" id="ARBA00022679"/>
    </source>
</evidence>
<evidence type="ECO:0000313" key="8">
    <source>
        <dbReference type="EMBL" id="QSO49492.1"/>
    </source>
</evidence>
<dbReference type="InterPro" id="IPR000836">
    <property type="entry name" value="PRTase_dom"/>
</dbReference>
<dbReference type="PANTHER" id="PTHR19278:SF9">
    <property type="entry name" value="URIDINE 5'-MONOPHOSPHATE SYNTHASE"/>
    <property type="match status" value="1"/>
</dbReference>
<comment type="catalytic activity">
    <reaction evidence="6">
        <text>orotidine 5'-phosphate + diphosphate = orotate + 5-phospho-alpha-D-ribose 1-diphosphate</text>
        <dbReference type="Rhea" id="RHEA:10380"/>
        <dbReference type="ChEBI" id="CHEBI:30839"/>
        <dbReference type="ChEBI" id="CHEBI:33019"/>
        <dbReference type="ChEBI" id="CHEBI:57538"/>
        <dbReference type="ChEBI" id="CHEBI:58017"/>
        <dbReference type="EC" id="2.4.2.10"/>
    </reaction>
</comment>
<keyword evidence="3 6" id="KW-0328">Glycosyltransferase</keyword>
<keyword evidence="9" id="KW-1185">Reference proteome</keyword>
<dbReference type="CDD" id="cd06223">
    <property type="entry name" value="PRTases_typeI"/>
    <property type="match status" value="1"/>
</dbReference>
<dbReference type="Gene3D" id="3.40.50.2020">
    <property type="match status" value="1"/>
</dbReference>
<evidence type="ECO:0000256" key="5">
    <source>
        <dbReference type="ARBA" id="ARBA00022975"/>
    </source>
</evidence>
<comment type="function">
    <text evidence="6">Catalyzes the transfer of a ribosyl phosphate group from 5-phosphoribose 1-diphosphate to orotate, leading to the formation of orotidine monophosphate (OMP).</text>
</comment>
<dbReference type="PANTHER" id="PTHR19278">
    <property type="entry name" value="OROTATE PHOSPHORIBOSYLTRANSFERASE"/>
    <property type="match status" value="1"/>
</dbReference>
<evidence type="ECO:0000256" key="1">
    <source>
        <dbReference type="ARBA" id="ARBA00004889"/>
    </source>
</evidence>
<evidence type="ECO:0000256" key="2">
    <source>
        <dbReference type="ARBA" id="ARBA00011971"/>
    </source>
</evidence>
<sequence>MSVKHDLTQRTFEWAGAERLARSLLQIRAVEIYPENPFTWSSGWKSPIYCDNRMILGYPLCFDQVERGFIDAISQMTPGVDVIAGTATAGIPHAAAVARALKIPMAYVRGSAKGHGKQKQVEGRAGEGLSAVVIEDTLSTGRSAFEAVEALRAEGMNILAVFSIFSYDFAVCREKAEAAEVPAYRLLGFETLISTAVAESYVDESYLQVLKNWRLHPENYGM</sequence>
<feature type="domain" description="Phosphoribosyltransferase" evidence="7">
    <location>
        <begin position="73"/>
        <end position="159"/>
    </location>
</feature>
<dbReference type="InterPro" id="IPR029057">
    <property type="entry name" value="PRTase-like"/>
</dbReference>
<keyword evidence="4 6" id="KW-0808">Transferase</keyword>
<comment type="cofactor">
    <cofactor evidence="6">
        <name>Mg(2+)</name>
        <dbReference type="ChEBI" id="CHEBI:18420"/>
    </cofactor>
</comment>
<dbReference type="SUPFAM" id="SSF53271">
    <property type="entry name" value="PRTase-like"/>
    <property type="match status" value="1"/>
</dbReference>
<evidence type="ECO:0000313" key="9">
    <source>
        <dbReference type="Proteomes" id="UP000663505"/>
    </source>
</evidence>
<comment type="caution">
    <text evidence="6">Lacks conserved residue(s) required for the propagation of feature annotation.</text>
</comment>
<dbReference type="Pfam" id="PF00156">
    <property type="entry name" value="Pribosyltran"/>
    <property type="match status" value="1"/>
</dbReference>
<dbReference type="NCBIfam" id="TIGR00336">
    <property type="entry name" value="pyrE"/>
    <property type="match status" value="1"/>
</dbReference>
<feature type="binding site" evidence="6">
    <location>
        <position position="115"/>
    </location>
    <ligand>
        <name>5-phospho-alpha-D-ribose 1-diphosphate</name>
        <dbReference type="ChEBI" id="CHEBI:58017"/>
        <note>ligand shared between dimeric partners</note>
    </ligand>
</feature>
<protein>
    <recommendedName>
        <fullName evidence="2 6">Orotate phosphoribosyltransferase</fullName>
        <shortName evidence="6">OPRT</shortName>
        <shortName evidence="6">OPRTase</shortName>
        <ecNumber evidence="2 6">2.4.2.10</ecNumber>
    </recommendedName>
</protein>
<dbReference type="EC" id="2.4.2.10" evidence="2 6"/>
<dbReference type="Proteomes" id="UP000663505">
    <property type="component" value="Chromosome"/>
</dbReference>
<dbReference type="AlphaFoldDB" id="A0A9X7W2U9"/>
<comment type="pathway">
    <text evidence="1 6">Pyrimidine metabolism; UMP biosynthesis via de novo pathway; UMP from orotate: step 1/2.</text>
</comment>
<gene>
    <name evidence="6 8" type="primary">pyrE</name>
    <name evidence="8" type="ORF">JZ786_11665</name>
</gene>
<dbReference type="KEGG" id="afx:JZ786_11665"/>
<feature type="binding site" evidence="6">
    <location>
        <position position="113"/>
    </location>
    <ligand>
        <name>5-phospho-alpha-D-ribose 1-diphosphate</name>
        <dbReference type="ChEBI" id="CHEBI:58017"/>
        <note>ligand shared between dimeric partners</note>
    </ligand>
</feature>